<sequence>MNRPAARVQISPLYLRQALFLSLALLLTLAAGQLYHAWQSAQIERQVYAAQLARLQAHHAAAQLLPAHTVQRSQPATVSTAEFAAPQAQQRWVF</sequence>
<accession>A0ABT5NSH9</accession>
<dbReference type="EMBL" id="JAMDGY010000026">
    <property type="protein sequence ID" value="MDD0991115.1"/>
    <property type="molecule type" value="Genomic_DNA"/>
</dbReference>
<gene>
    <name evidence="1" type="ORF">M5G11_11265</name>
</gene>
<dbReference type="Proteomes" id="UP001148203">
    <property type="component" value="Unassembled WGS sequence"/>
</dbReference>
<comment type="caution">
    <text evidence="1">The sequence shown here is derived from an EMBL/GenBank/DDBJ whole genome shotgun (WGS) entry which is preliminary data.</text>
</comment>
<evidence type="ECO:0000313" key="2">
    <source>
        <dbReference type="Proteomes" id="UP001148203"/>
    </source>
</evidence>
<proteinExistence type="predicted"/>
<protein>
    <submittedName>
        <fullName evidence="1">Uncharacterized protein</fullName>
    </submittedName>
</protein>
<keyword evidence="2" id="KW-1185">Reference proteome</keyword>
<evidence type="ECO:0000313" key="1">
    <source>
        <dbReference type="EMBL" id="MDD0991115.1"/>
    </source>
</evidence>
<name>A0ABT5NSH9_9PSED</name>
<organism evidence="1 2">
    <name type="scientific">Pseudomonas fontis</name>
    <dbReference type="NCBI Taxonomy" id="2942633"/>
    <lineage>
        <taxon>Bacteria</taxon>
        <taxon>Pseudomonadati</taxon>
        <taxon>Pseudomonadota</taxon>
        <taxon>Gammaproteobacteria</taxon>
        <taxon>Pseudomonadales</taxon>
        <taxon>Pseudomonadaceae</taxon>
        <taxon>Pseudomonas</taxon>
    </lineage>
</organism>
<reference evidence="1 2" key="1">
    <citation type="submission" date="2022-05" db="EMBL/GenBank/DDBJ databases">
        <title>Novel Pseudomonas spp. Isolated from a Rainbow Trout Aquaculture Facility.</title>
        <authorList>
            <person name="Testerman T."/>
            <person name="Graf J."/>
        </authorList>
    </citation>
    <scope>NUCLEOTIDE SEQUENCE [LARGE SCALE GENOMIC DNA]</scope>
    <source>
        <strain evidence="1 2">ID681</strain>
    </source>
</reference>
<dbReference type="RefSeq" id="WP_273912999.1">
    <property type="nucleotide sequence ID" value="NZ_JAMDGX010000072.1"/>
</dbReference>